<dbReference type="EMBL" id="LAZR01038172">
    <property type="protein sequence ID" value="KKL20249.1"/>
    <property type="molecule type" value="Genomic_DNA"/>
</dbReference>
<evidence type="ECO:0008006" key="2">
    <source>
        <dbReference type="Google" id="ProtNLM"/>
    </source>
</evidence>
<name>A0A0F9BEA3_9ZZZZ</name>
<reference evidence="1" key="1">
    <citation type="journal article" date="2015" name="Nature">
        <title>Complex archaea that bridge the gap between prokaryotes and eukaryotes.</title>
        <authorList>
            <person name="Spang A."/>
            <person name="Saw J.H."/>
            <person name="Jorgensen S.L."/>
            <person name="Zaremba-Niedzwiedzka K."/>
            <person name="Martijn J."/>
            <person name="Lind A.E."/>
            <person name="van Eijk R."/>
            <person name="Schleper C."/>
            <person name="Guy L."/>
            <person name="Ettema T.J."/>
        </authorList>
    </citation>
    <scope>NUCLEOTIDE SEQUENCE</scope>
</reference>
<dbReference type="AlphaFoldDB" id="A0A0F9BEA3"/>
<proteinExistence type="predicted"/>
<evidence type="ECO:0000313" key="1">
    <source>
        <dbReference type="EMBL" id="KKL20249.1"/>
    </source>
</evidence>
<organism evidence="1">
    <name type="scientific">marine sediment metagenome</name>
    <dbReference type="NCBI Taxonomy" id="412755"/>
    <lineage>
        <taxon>unclassified sequences</taxon>
        <taxon>metagenomes</taxon>
        <taxon>ecological metagenomes</taxon>
    </lineage>
</organism>
<feature type="non-terminal residue" evidence="1">
    <location>
        <position position="1"/>
    </location>
</feature>
<accession>A0A0F9BEA3</accession>
<sequence>HLAQDTIFEELTNVAANDDTLNQFQGDAPYLLKLRKTARRFTSRLRSDNLWELNFGSGISDNPDELLIPNPTNIGSALFGSVTFADNSIDPSNFMATKTYGQAPNNTTLTVEYVVGGGSATNVNQNDLTKISDVTFNIEDDLLDSNTLSQVKSSVACTNPEAATGGRDGETVEEIRINSLANFPTQLRAVTKDDYMVRAYSMPSRFGSVSKAYIVQDDQITTEGNRIPNPFALNMYVLGYNADKKLAALNQAVKENLKVYLGFYRMLTDAINIKAGYIVNIGVKFEIIAFKNYNKKEVILNCIDRLKEFFNIDDWQFNQPIILADIQTELFKVEGVQAVVAVAIDNKYGSVSGYSDNIYDIKAATKDNIIYPSVDPCIFECKFPNSDIEGRAL</sequence>
<protein>
    <recommendedName>
        <fullName evidence="2">Baseplate protein J-like domain-containing protein</fullName>
    </recommendedName>
</protein>
<comment type="caution">
    <text evidence="1">The sequence shown here is derived from an EMBL/GenBank/DDBJ whole genome shotgun (WGS) entry which is preliminary data.</text>
</comment>
<gene>
    <name evidence="1" type="ORF">LCGC14_2457340</name>
</gene>